<name>A0ABV9AZ22_9ACTN</name>
<feature type="domain" description="Rhodanese" evidence="1">
    <location>
        <begin position="16"/>
        <end position="103"/>
    </location>
</feature>
<dbReference type="Pfam" id="PF00581">
    <property type="entry name" value="Rhodanese"/>
    <property type="match status" value="1"/>
</dbReference>
<dbReference type="EMBL" id="JBHSFK010000025">
    <property type="protein sequence ID" value="MFC4504256.1"/>
    <property type="molecule type" value="Genomic_DNA"/>
</dbReference>
<dbReference type="InterPro" id="IPR036873">
    <property type="entry name" value="Rhodanese-like_dom_sf"/>
</dbReference>
<evidence type="ECO:0000259" key="1">
    <source>
        <dbReference type="PROSITE" id="PS50206"/>
    </source>
</evidence>
<dbReference type="RefSeq" id="WP_381180820.1">
    <property type="nucleotide sequence ID" value="NZ_JBHSFK010000025.1"/>
</dbReference>
<dbReference type="Gene3D" id="3.40.250.10">
    <property type="entry name" value="Rhodanese-like domain"/>
    <property type="match status" value="1"/>
</dbReference>
<comment type="caution">
    <text evidence="2">The sequence shown here is derived from an EMBL/GenBank/DDBJ whole genome shotgun (WGS) entry which is preliminary data.</text>
</comment>
<accession>A0ABV9AZ22</accession>
<dbReference type="PANTHER" id="PTHR43031">
    <property type="entry name" value="FAD-DEPENDENT OXIDOREDUCTASE"/>
    <property type="match status" value="1"/>
</dbReference>
<dbReference type="SUPFAM" id="SSF52821">
    <property type="entry name" value="Rhodanese/Cell cycle control phosphatase"/>
    <property type="match status" value="1"/>
</dbReference>
<organism evidence="2 3">
    <name type="scientific">Streptomyces vulcanius</name>
    <dbReference type="NCBI Taxonomy" id="1441876"/>
    <lineage>
        <taxon>Bacteria</taxon>
        <taxon>Bacillati</taxon>
        <taxon>Actinomycetota</taxon>
        <taxon>Actinomycetes</taxon>
        <taxon>Kitasatosporales</taxon>
        <taxon>Streptomycetaceae</taxon>
        <taxon>Streptomyces</taxon>
    </lineage>
</organism>
<evidence type="ECO:0000313" key="2">
    <source>
        <dbReference type="EMBL" id="MFC4504256.1"/>
    </source>
</evidence>
<evidence type="ECO:0000313" key="3">
    <source>
        <dbReference type="Proteomes" id="UP001595839"/>
    </source>
</evidence>
<dbReference type="InterPro" id="IPR001763">
    <property type="entry name" value="Rhodanese-like_dom"/>
</dbReference>
<protein>
    <submittedName>
        <fullName evidence="2">Rhodanese-like domain-containing protein</fullName>
    </submittedName>
</protein>
<dbReference type="SMART" id="SM00450">
    <property type="entry name" value="RHOD"/>
    <property type="match status" value="1"/>
</dbReference>
<dbReference type="CDD" id="cd00158">
    <property type="entry name" value="RHOD"/>
    <property type="match status" value="1"/>
</dbReference>
<dbReference type="PANTHER" id="PTHR43031:SF1">
    <property type="entry name" value="PYRIDINE NUCLEOTIDE-DISULPHIDE OXIDOREDUCTASE"/>
    <property type="match status" value="1"/>
</dbReference>
<dbReference type="PROSITE" id="PS50206">
    <property type="entry name" value="RHODANESE_3"/>
    <property type="match status" value="1"/>
</dbReference>
<reference evidence="3" key="1">
    <citation type="journal article" date="2019" name="Int. J. Syst. Evol. Microbiol.">
        <title>The Global Catalogue of Microorganisms (GCM) 10K type strain sequencing project: providing services to taxonomists for standard genome sequencing and annotation.</title>
        <authorList>
            <consortium name="The Broad Institute Genomics Platform"/>
            <consortium name="The Broad Institute Genome Sequencing Center for Infectious Disease"/>
            <person name="Wu L."/>
            <person name="Ma J."/>
        </authorList>
    </citation>
    <scope>NUCLEOTIDE SEQUENCE [LARGE SCALE GENOMIC DNA]</scope>
    <source>
        <strain evidence="3">CGMCC 4.7177</strain>
    </source>
</reference>
<keyword evidence="3" id="KW-1185">Reference proteome</keyword>
<dbReference type="Proteomes" id="UP001595839">
    <property type="component" value="Unassembled WGS sequence"/>
</dbReference>
<sequence length="112" mass="11580">MPDSRITPARAHRLLRHGTAVLVDVRETDEFAAGHAPGAVHLPLSGLADGSASLPAGRDPVLICRSGNRSRRAAELLAARGVYAPDVIGGMRDWAALGLPVEDARGAAGTVL</sequence>
<proteinExistence type="predicted"/>
<gene>
    <name evidence="2" type="ORF">ACFPIH_32905</name>
</gene>
<dbReference type="InterPro" id="IPR050229">
    <property type="entry name" value="GlpE_sulfurtransferase"/>
</dbReference>